<feature type="transmembrane region" description="Helical" evidence="1">
    <location>
        <begin position="32"/>
        <end position="49"/>
    </location>
</feature>
<evidence type="ECO:0000256" key="1">
    <source>
        <dbReference type="SAM" id="Phobius"/>
    </source>
</evidence>
<organism evidence="2">
    <name type="scientific">marine metagenome</name>
    <dbReference type="NCBI Taxonomy" id="408172"/>
    <lineage>
        <taxon>unclassified sequences</taxon>
        <taxon>metagenomes</taxon>
        <taxon>ecological metagenomes</taxon>
    </lineage>
</organism>
<accession>A0A381R7R5</accession>
<dbReference type="GO" id="GO:0042597">
    <property type="term" value="C:periplasmic space"/>
    <property type="evidence" value="ECO:0007669"/>
    <property type="project" value="InterPro"/>
</dbReference>
<reference evidence="2" key="1">
    <citation type="submission" date="2018-05" db="EMBL/GenBank/DDBJ databases">
        <authorList>
            <person name="Lanie J.A."/>
            <person name="Ng W.-L."/>
            <person name="Kazmierczak K.M."/>
            <person name="Andrzejewski T.M."/>
            <person name="Davidsen T.M."/>
            <person name="Wayne K.J."/>
            <person name="Tettelin H."/>
            <person name="Glass J.I."/>
            <person name="Rusch D."/>
            <person name="Podicherti R."/>
            <person name="Tsui H.-C.T."/>
            <person name="Winkler M.E."/>
        </authorList>
    </citation>
    <scope>NUCLEOTIDE SEQUENCE</scope>
</reference>
<keyword evidence="1" id="KW-1133">Transmembrane helix</keyword>
<protein>
    <recommendedName>
        <fullName evidence="3">Periplasmic heavy metal sensor</fullName>
    </recommendedName>
</protein>
<dbReference type="Gene3D" id="1.20.120.1490">
    <property type="match status" value="1"/>
</dbReference>
<keyword evidence="1" id="KW-0472">Membrane</keyword>
<dbReference type="Pfam" id="PF07813">
    <property type="entry name" value="LTXXQ"/>
    <property type="match status" value="1"/>
</dbReference>
<proteinExistence type="predicted"/>
<evidence type="ECO:0008006" key="3">
    <source>
        <dbReference type="Google" id="ProtNLM"/>
    </source>
</evidence>
<sequence>MNNHVNSPALNHINKRSTMKNRCKSEFCLRKYLIAVLIAVTISVALAGCRNKKMTPKRATEFATDRLNLSEEQSQKIAPIAEDLFAERESLQEIQKAVNDEILAQMKNKTADADKLEAVLIESLDQLRAKLPKFAGSFEKFHAALTPEQRAEIVEKMERRRKRTEKGGWGWQRGGFWH</sequence>
<dbReference type="EMBL" id="UINC01001738">
    <property type="protein sequence ID" value="SUZ87761.1"/>
    <property type="molecule type" value="Genomic_DNA"/>
</dbReference>
<evidence type="ECO:0000313" key="2">
    <source>
        <dbReference type="EMBL" id="SUZ87761.1"/>
    </source>
</evidence>
<gene>
    <name evidence="2" type="ORF">METZ01_LOCUS40615</name>
</gene>
<dbReference type="InterPro" id="IPR012899">
    <property type="entry name" value="LTXXQ"/>
</dbReference>
<dbReference type="AlphaFoldDB" id="A0A381R7R5"/>
<name>A0A381R7R5_9ZZZZ</name>
<keyword evidence="1" id="KW-0812">Transmembrane</keyword>